<evidence type="ECO:0000256" key="2">
    <source>
        <dbReference type="SAM" id="SignalP"/>
    </source>
</evidence>
<evidence type="ECO:0000256" key="1">
    <source>
        <dbReference type="SAM" id="MobiDB-lite"/>
    </source>
</evidence>
<comment type="caution">
    <text evidence="3">The sequence shown here is derived from an EMBL/GenBank/DDBJ whole genome shotgun (WGS) entry which is preliminary data.</text>
</comment>
<dbReference type="Proteomes" id="UP001241603">
    <property type="component" value="Unassembled WGS sequence"/>
</dbReference>
<evidence type="ECO:0000313" key="3">
    <source>
        <dbReference type="EMBL" id="MDQ0439199.1"/>
    </source>
</evidence>
<keyword evidence="4" id="KW-1185">Reference proteome</keyword>
<feature type="chain" id="PRO_5046156631" evidence="2">
    <location>
        <begin position="26"/>
        <end position="103"/>
    </location>
</feature>
<organism evidence="3 4">
    <name type="scientific">Kaistia dalseonensis</name>
    <dbReference type="NCBI Taxonomy" id="410840"/>
    <lineage>
        <taxon>Bacteria</taxon>
        <taxon>Pseudomonadati</taxon>
        <taxon>Pseudomonadota</taxon>
        <taxon>Alphaproteobacteria</taxon>
        <taxon>Hyphomicrobiales</taxon>
        <taxon>Kaistiaceae</taxon>
        <taxon>Kaistia</taxon>
    </lineage>
</organism>
<reference evidence="3 4" key="1">
    <citation type="submission" date="2023-07" db="EMBL/GenBank/DDBJ databases">
        <title>Genomic Encyclopedia of Type Strains, Phase IV (KMG-IV): sequencing the most valuable type-strain genomes for metagenomic binning, comparative biology and taxonomic classification.</title>
        <authorList>
            <person name="Goeker M."/>
        </authorList>
    </citation>
    <scope>NUCLEOTIDE SEQUENCE [LARGE SCALE GENOMIC DNA]</scope>
    <source>
        <strain evidence="3 4">B6-8</strain>
    </source>
</reference>
<evidence type="ECO:0000313" key="4">
    <source>
        <dbReference type="Proteomes" id="UP001241603"/>
    </source>
</evidence>
<protein>
    <submittedName>
        <fullName evidence="3">Uncharacterized protein</fullName>
    </submittedName>
</protein>
<keyword evidence="2" id="KW-0732">Signal</keyword>
<gene>
    <name evidence="3" type="ORF">QO014_003600</name>
</gene>
<proteinExistence type="predicted"/>
<dbReference type="EMBL" id="JAUSVO010000005">
    <property type="protein sequence ID" value="MDQ0439199.1"/>
    <property type="molecule type" value="Genomic_DNA"/>
</dbReference>
<feature type="signal peptide" evidence="2">
    <location>
        <begin position="1"/>
        <end position="25"/>
    </location>
</feature>
<accession>A0ABU0HCG4</accession>
<dbReference type="RefSeq" id="WP_266350095.1">
    <property type="nucleotide sequence ID" value="NZ_JAPKNG010000005.1"/>
</dbReference>
<feature type="region of interest" description="Disordered" evidence="1">
    <location>
        <begin position="52"/>
        <end position="75"/>
    </location>
</feature>
<sequence length="103" mass="10849">MRQRTGWACAAVAVLCLAQPTIAEAKHGDKTAAVIVGGLLLGAAALAASSSDHQHQNQYVPPPQPQRPAAPFSPATNVTCYPREGACYNNSGDFLPSWTSRVF</sequence>
<name>A0ABU0HCG4_9HYPH</name>